<keyword evidence="1" id="KW-0012">Acyltransferase</keyword>
<dbReference type="PANTHER" id="PTHR43881:SF1">
    <property type="entry name" value="GAMMA-GLUTAMYLTRANSPEPTIDASE (AFU_ORTHOLOGUE AFUA_4G13580)"/>
    <property type="match status" value="1"/>
</dbReference>
<dbReference type="GO" id="GO:0103068">
    <property type="term" value="F:leukotriene C4 gamma-glutamyl transferase activity"/>
    <property type="evidence" value="ECO:0007669"/>
    <property type="project" value="UniProtKB-EC"/>
</dbReference>
<organism evidence="1">
    <name type="scientific">hydrothermal vent metagenome</name>
    <dbReference type="NCBI Taxonomy" id="652676"/>
    <lineage>
        <taxon>unclassified sequences</taxon>
        <taxon>metagenomes</taxon>
        <taxon>ecological metagenomes</taxon>
    </lineage>
</organism>
<dbReference type="InterPro" id="IPR052896">
    <property type="entry name" value="GGT-like_enzyme"/>
</dbReference>
<reference evidence="1" key="1">
    <citation type="submission" date="2018-06" db="EMBL/GenBank/DDBJ databases">
        <authorList>
            <person name="Zhirakovskaya E."/>
        </authorList>
    </citation>
    <scope>NUCLEOTIDE SEQUENCE</scope>
</reference>
<dbReference type="AlphaFoldDB" id="A0A3B0TXY9"/>
<dbReference type="SUPFAM" id="SSF56235">
    <property type="entry name" value="N-terminal nucleophile aminohydrolases (Ntn hydrolases)"/>
    <property type="match status" value="1"/>
</dbReference>
<dbReference type="GO" id="GO:0036374">
    <property type="term" value="F:glutathione hydrolase activity"/>
    <property type="evidence" value="ECO:0007669"/>
    <property type="project" value="UniProtKB-EC"/>
</dbReference>
<keyword evidence="1" id="KW-0808">Transferase</keyword>
<dbReference type="PRINTS" id="PR01210">
    <property type="entry name" value="GGTRANSPTASE"/>
</dbReference>
<dbReference type="EC" id="3.4.19.13" evidence="1"/>
<dbReference type="PANTHER" id="PTHR43881">
    <property type="entry name" value="GAMMA-GLUTAMYLTRANSPEPTIDASE (AFU_ORTHOLOGUE AFUA_4G13580)"/>
    <property type="match status" value="1"/>
</dbReference>
<dbReference type="InterPro" id="IPR029055">
    <property type="entry name" value="Ntn_hydrolases_N"/>
</dbReference>
<dbReference type="Pfam" id="PF01019">
    <property type="entry name" value="G_glu_transpept"/>
    <property type="match status" value="1"/>
</dbReference>
<dbReference type="InterPro" id="IPR043138">
    <property type="entry name" value="GGT_lsub"/>
</dbReference>
<dbReference type="EC" id="2.3.2.2" evidence="1"/>
<dbReference type="InterPro" id="IPR043137">
    <property type="entry name" value="GGT_ssub_C"/>
</dbReference>
<dbReference type="EMBL" id="UOEO01000235">
    <property type="protein sequence ID" value="VAW23425.1"/>
    <property type="molecule type" value="Genomic_DNA"/>
</dbReference>
<protein>
    <submittedName>
        <fullName evidence="1">Gamma-glutamyltranspeptidase @ Glutathione hydrolase</fullName>
        <ecNumber evidence="1">2.3.2.2</ecNumber>
        <ecNumber evidence="1">3.4.19.13</ecNumber>
    </submittedName>
</protein>
<accession>A0A3B0TXY9</accession>
<dbReference type="Gene3D" id="3.60.20.40">
    <property type="match status" value="1"/>
</dbReference>
<name>A0A3B0TXY9_9ZZZZ</name>
<feature type="non-terminal residue" evidence="1">
    <location>
        <position position="1"/>
    </location>
</feature>
<keyword evidence="1" id="KW-0378">Hydrolase</keyword>
<dbReference type="Gene3D" id="1.10.246.130">
    <property type="match status" value="1"/>
</dbReference>
<evidence type="ECO:0000313" key="1">
    <source>
        <dbReference type="EMBL" id="VAW23425.1"/>
    </source>
</evidence>
<proteinExistence type="predicted"/>
<sequence length="557" mass="60895">VATGFALQIVEPHLNGPGGDMPIIFAPSGKPVQVICGQGVAPASATIKAYKDLGIDMIPGTGLLATVVPGAFDAWMILLRDHGTMRLDQVMEYAIDLARNGCPLLGRVQNTIEGVKELFESEWTSSAEIFLPRGNVPKAGELFSNPALADTYERIVTEAKKAGSNRESEIEAARRFWREGFIAEAIDDFCRNNEVMDVTGRRHRGFLSGNDMANWQASYEAPLSYDYHGYSVCKTNAWGQGPVFLQQLAILKNFDLSAMGGTSADFVHTIVEATKLAMADREAFYGDPDFCEVPIKTLLSDEYNRERAALIGPTASLEQRPGKIDGFDGNIFVPQNSAPGHGAGAGEPTMARFDDHPTDKDGVTRGDTCHMDIIDKWGNMISVTPSGGWLQSSPVIDGLGFCLNTRAQMFWLDENTPSSLEPGKRPRTTLTPSLALKDGVPYMAFGTPGGDQQDQWSLHLFLRHVHYGQNLQEAIDAPEFHTDHFASSFYPRAANPGGLAMEARFDRQTTNELEKRGHKVRVEDNWSIGRTTAAARDGKILKAAASPRHMQGYAVGR</sequence>
<gene>
    <name evidence="1" type="ORF">MNBD_ALPHA12-2238</name>
</gene>